<proteinExistence type="predicted"/>
<dbReference type="PANTHER" id="PTHR32182:SF0">
    <property type="entry name" value="DNA REPLICATION AND REPAIR PROTEIN RECF"/>
    <property type="match status" value="1"/>
</dbReference>
<evidence type="ECO:0000313" key="4">
    <source>
        <dbReference type="Proteomes" id="UP000325607"/>
    </source>
</evidence>
<dbReference type="GO" id="GO:0006302">
    <property type="term" value="P:double-strand break repair"/>
    <property type="evidence" value="ECO:0007669"/>
    <property type="project" value="InterPro"/>
</dbReference>
<sequence length="477" mass="53914">MHLKRLTLNNFRCYENLELDLHPRLTVIVGKNGGGKTAILDAIAVGLSPVLRYLSSANQRLTGKGIKDTDFRIEPWANGRWGTCDYSQIIVETTKNLKWDAWKASVRGKSPKTKVGETELAHAMGRITESFRSQQPELVPVFAYYGAQRGYIDIPQRLRAGKQNYGHPTSALIDALDAKSDFREMLQWFDLEESAELRANKGSRADEYEESLALNAVRIAIDQVLGGDYSNPRFNREHRFVVDAEHGPTPLQVSQLSQGYQSMLALAMDFARRLAIGNGQFGHRLQLPADELNETAITFFDELKQLNPLWFGELDSVLHLPSFGAPSLLAPGVMLIDELDLHLHPAWQQRVLDDLLRSFPMTQFIVTTHSPQVLTTVPSESIRILKDNKVYSAPPGTEGSEPERMLRQVLGLEEVRPPSSLATQELNEYLLMVDRDQWDSSRAQELRKKLEERYQGQEPALLDADLQIENRKWELGA</sequence>
<dbReference type="InterPro" id="IPR038729">
    <property type="entry name" value="Rad50/SbcC_AAA"/>
</dbReference>
<dbReference type="InterPro" id="IPR027417">
    <property type="entry name" value="P-loop_NTPase"/>
</dbReference>
<evidence type="ECO:0000259" key="2">
    <source>
        <dbReference type="Pfam" id="PF13476"/>
    </source>
</evidence>
<dbReference type="Pfam" id="PF13304">
    <property type="entry name" value="AAA_21"/>
    <property type="match status" value="1"/>
</dbReference>
<name>A0A5E6P8S5_PSEFL</name>
<reference evidence="3 4" key="1">
    <citation type="submission" date="2019-09" db="EMBL/GenBank/DDBJ databases">
        <authorList>
            <person name="Chandra G."/>
            <person name="Truman W A."/>
        </authorList>
    </citation>
    <scope>NUCLEOTIDE SEQUENCE [LARGE SCALE GENOMIC DNA]</scope>
    <source>
        <strain evidence="3">PS645</strain>
    </source>
</reference>
<dbReference type="GO" id="GO:0000731">
    <property type="term" value="P:DNA synthesis involved in DNA repair"/>
    <property type="evidence" value="ECO:0007669"/>
    <property type="project" value="TreeGrafter"/>
</dbReference>
<dbReference type="Pfam" id="PF13476">
    <property type="entry name" value="AAA_23"/>
    <property type="match status" value="1"/>
</dbReference>
<dbReference type="Gene3D" id="3.40.50.300">
    <property type="entry name" value="P-loop containing nucleotide triphosphate hydrolases"/>
    <property type="match status" value="2"/>
</dbReference>
<organism evidence="3 4">
    <name type="scientific">Pseudomonas fluorescens</name>
    <dbReference type="NCBI Taxonomy" id="294"/>
    <lineage>
        <taxon>Bacteria</taxon>
        <taxon>Pseudomonadati</taxon>
        <taxon>Pseudomonadota</taxon>
        <taxon>Gammaproteobacteria</taxon>
        <taxon>Pseudomonadales</taxon>
        <taxon>Pseudomonadaceae</taxon>
        <taxon>Pseudomonas</taxon>
    </lineage>
</organism>
<dbReference type="PANTHER" id="PTHR32182">
    <property type="entry name" value="DNA REPLICATION AND REPAIR PROTEIN RECF"/>
    <property type="match status" value="1"/>
</dbReference>
<feature type="domain" description="Rad50/SbcC-type AAA" evidence="2">
    <location>
        <begin position="5"/>
        <end position="189"/>
    </location>
</feature>
<gene>
    <name evidence="3" type="primary">recF_1</name>
    <name evidence="3" type="ORF">PS645_00207</name>
</gene>
<dbReference type="Proteomes" id="UP000325607">
    <property type="component" value="Unassembled WGS sequence"/>
</dbReference>
<dbReference type="EMBL" id="CABVGX010000001">
    <property type="protein sequence ID" value="VVM39685.1"/>
    <property type="molecule type" value="Genomic_DNA"/>
</dbReference>
<feature type="domain" description="ATPase AAA-type core" evidence="1">
    <location>
        <begin position="331"/>
        <end position="374"/>
    </location>
</feature>
<dbReference type="InterPro" id="IPR003959">
    <property type="entry name" value="ATPase_AAA_core"/>
</dbReference>
<dbReference type="SUPFAM" id="SSF52540">
    <property type="entry name" value="P-loop containing nucleoside triphosphate hydrolases"/>
    <property type="match status" value="1"/>
</dbReference>
<accession>A0A5E6P8S5</accession>
<dbReference type="AlphaFoldDB" id="A0A5E6P8S5"/>
<evidence type="ECO:0000313" key="3">
    <source>
        <dbReference type="EMBL" id="VVM39685.1"/>
    </source>
</evidence>
<protein>
    <submittedName>
        <fullName evidence="3">DNA replication and repair protein RecF</fullName>
    </submittedName>
</protein>
<evidence type="ECO:0000259" key="1">
    <source>
        <dbReference type="Pfam" id="PF13304"/>
    </source>
</evidence>
<dbReference type="GO" id="GO:0005524">
    <property type="term" value="F:ATP binding"/>
    <property type="evidence" value="ECO:0007669"/>
    <property type="project" value="InterPro"/>
</dbReference>
<dbReference type="GO" id="GO:0016887">
    <property type="term" value="F:ATP hydrolysis activity"/>
    <property type="evidence" value="ECO:0007669"/>
    <property type="project" value="InterPro"/>
</dbReference>